<comment type="caution">
    <text evidence="14">The sequence shown here is derived from an EMBL/GenBank/DDBJ whole genome shotgun (WGS) entry which is preliminary data.</text>
</comment>
<dbReference type="PANTHER" id="PTHR30478:SF0">
    <property type="entry name" value="BETA SLIDING CLAMP"/>
    <property type="match status" value="1"/>
</dbReference>
<protein>
    <recommendedName>
        <fullName evidence="3 10">Beta sliding clamp</fullName>
    </recommendedName>
</protein>
<dbReference type="Pfam" id="PF00712">
    <property type="entry name" value="DNA_pol3_beta"/>
    <property type="match status" value="1"/>
</dbReference>
<dbReference type="GO" id="GO:0003677">
    <property type="term" value="F:DNA binding"/>
    <property type="evidence" value="ECO:0007669"/>
    <property type="project" value="UniProtKB-UniRule"/>
</dbReference>
<gene>
    <name evidence="14" type="ORF">AS888_17445</name>
</gene>
<keyword evidence="7 10" id="KW-0235">DNA replication</keyword>
<dbReference type="Gene3D" id="3.70.10.10">
    <property type="match status" value="1"/>
</dbReference>
<evidence type="ECO:0000256" key="6">
    <source>
        <dbReference type="ARBA" id="ARBA00022695"/>
    </source>
</evidence>
<dbReference type="GO" id="GO:0009360">
    <property type="term" value="C:DNA polymerase III complex"/>
    <property type="evidence" value="ECO:0007669"/>
    <property type="project" value="InterPro"/>
</dbReference>
<evidence type="ECO:0000256" key="10">
    <source>
        <dbReference type="PIRNR" id="PIRNR000804"/>
    </source>
</evidence>
<evidence type="ECO:0000256" key="5">
    <source>
        <dbReference type="ARBA" id="ARBA00022679"/>
    </source>
</evidence>
<comment type="similarity">
    <text evidence="2 10">Belongs to the beta sliding clamp family.</text>
</comment>
<dbReference type="PANTHER" id="PTHR30478">
    <property type="entry name" value="DNA POLYMERASE III SUBUNIT BETA"/>
    <property type="match status" value="1"/>
</dbReference>
<evidence type="ECO:0000259" key="13">
    <source>
        <dbReference type="Pfam" id="PF02768"/>
    </source>
</evidence>
<dbReference type="CDD" id="cd00140">
    <property type="entry name" value="beta_clamp"/>
    <property type="match status" value="1"/>
</dbReference>
<feature type="domain" description="DNA polymerase III beta sliding clamp C-terminal" evidence="13">
    <location>
        <begin position="252"/>
        <end position="374"/>
    </location>
</feature>
<evidence type="ECO:0000259" key="12">
    <source>
        <dbReference type="Pfam" id="PF02767"/>
    </source>
</evidence>
<dbReference type="PIRSF" id="PIRSF000804">
    <property type="entry name" value="DNA_pol_III_b"/>
    <property type="match status" value="1"/>
</dbReference>
<evidence type="ECO:0000256" key="2">
    <source>
        <dbReference type="ARBA" id="ARBA00010752"/>
    </source>
</evidence>
<dbReference type="GO" id="GO:0003887">
    <property type="term" value="F:DNA-directed DNA polymerase activity"/>
    <property type="evidence" value="ECO:0007669"/>
    <property type="project" value="UniProtKB-UniRule"/>
</dbReference>
<comment type="function">
    <text evidence="10">Confers DNA tethering and processivity to DNA polymerases and other proteins. Acts as a clamp, forming a ring around DNA (a reaction catalyzed by the clamp-loading complex) which diffuses in an ATP-independent manner freely and bidirectionally along dsDNA. Initially characterized for its ability to contact the catalytic subunit of DNA polymerase III (Pol III), a complex, multichain enzyme responsible for most of the replicative synthesis in bacteria; Pol III exhibits 3'-5' exonuclease proofreading activity. The beta chain is required for initiation of replication as well as for processivity of DNA replication.</text>
</comment>
<dbReference type="InterPro" id="IPR022634">
    <property type="entry name" value="DNA_polIII_beta_N"/>
</dbReference>
<comment type="subunit">
    <text evidence="10">Forms a ring-shaped head-to-tail homodimer around DNA.</text>
</comment>
<dbReference type="InterPro" id="IPR046938">
    <property type="entry name" value="DNA_clamp_sf"/>
</dbReference>
<organism evidence="14 15">
    <name type="scientific">Peribacillus simplex</name>
    <dbReference type="NCBI Taxonomy" id="1478"/>
    <lineage>
        <taxon>Bacteria</taxon>
        <taxon>Bacillati</taxon>
        <taxon>Bacillota</taxon>
        <taxon>Bacilli</taxon>
        <taxon>Bacillales</taxon>
        <taxon>Bacillaceae</taxon>
        <taxon>Peribacillus</taxon>
    </lineage>
</organism>
<keyword evidence="6 10" id="KW-0548">Nucleotidyltransferase</keyword>
<evidence type="ECO:0000256" key="7">
    <source>
        <dbReference type="ARBA" id="ARBA00022705"/>
    </source>
</evidence>
<dbReference type="AlphaFoldDB" id="A0A109N0Q5"/>
<name>A0A109N0Q5_9BACI</name>
<dbReference type="EMBL" id="LNNH01000012">
    <property type="protein sequence ID" value="KWW21369.1"/>
    <property type="molecule type" value="Genomic_DNA"/>
</dbReference>
<keyword evidence="9" id="KW-0238">DNA-binding</keyword>
<dbReference type="GO" id="GO:0008408">
    <property type="term" value="F:3'-5' exonuclease activity"/>
    <property type="evidence" value="ECO:0007669"/>
    <property type="project" value="InterPro"/>
</dbReference>
<feature type="domain" description="DNA polymerase III beta sliding clamp central" evidence="12">
    <location>
        <begin position="136"/>
        <end position="248"/>
    </location>
</feature>
<dbReference type="SMART" id="SM00480">
    <property type="entry name" value="POL3Bc"/>
    <property type="match status" value="1"/>
</dbReference>
<evidence type="ECO:0000256" key="4">
    <source>
        <dbReference type="ARBA" id="ARBA00022490"/>
    </source>
</evidence>
<dbReference type="Pfam" id="PF02767">
    <property type="entry name" value="DNA_pol3_beta_2"/>
    <property type="match status" value="1"/>
</dbReference>
<keyword evidence="5 10" id="KW-0808">Transferase</keyword>
<sequence>MEFMVNKNCLHQALSAVGHAISTKTTPSILTGIKIVANVDGLILLGSNSDIIIEKTIPVTLGGERVLEVYDKGSVVLPAKYLRDIIQKLSDDIHIKLNANHSVTIKSAEIVTDLNGFNSTEYPDLPFIDDSAFIEVHSEGLQEIIKQTVFAVSKSESRPALAGVNMTFKENLLCCVATNSHRLASSELALETKITGSFIVPSKSLNELTKLMNDEAGVVHIFVSKSYVGFKSSHISLFTRLIDGSYPNVLEMLPRDSKTTIIMDTNKLVKGVDRACLFARDCRNNNVHLDLLEGNGLQISSNSTERGKIKEIQTIKGIKGEGEVNVSLDGYFLLDALKVIKEKEVKLSFGGAMKPVLIEPVNGTSQLHLISPVRSPSA</sequence>
<comment type="subcellular location">
    <subcellularLocation>
        <location evidence="1 10">Cytoplasm</location>
    </subcellularLocation>
</comment>
<keyword evidence="4 10" id="KW-0963">Cytoplasm</keyword>
<dbReference type="Gene3D" id="3.10.150.10">
    <property type="entry name" value="DNA Polymerase III, subunit A, domain 2"/>
    <property type="match status" value="1"/>
</dbReference>
<dbReference type="SUPFAM" id="SSF55979">
    <property type="entry name" value="DNA clamp"/>
    <property type="match status" value="3"/>
</dbReference>
<dbReference type="InterPro" id="IPR022635">
    <property type="entry name" value="DNA_polIII_beta_C"/>
</dbReference>
<evidence type="ECO:0000313" key="14">
    <source>
        <dbReference type="EMBL" id="KWW21369.1"/>
    </source>
</evidence>
<proteinExistence type="inferred from homology"/>
<dbReference type="NCBIfam" id="TIGR00663">
    <property type="entry name" value="dnan"/>
    <property type="match status" value="1"/>
</dbReference>
<evidence type="ECO:0000256" key="9">
    <source>
        <dbReference type="ARBA" id="ARBA00023125"/>
    </source>
</evidence>
<evidence type="ECO:0000313" key="15">
    <source>
        <dbReference type="Proteomes" id="UP000064189"/>
    </source>
</evidence>
<feature type="domain" description="DNA polymerase III beta sliding clamp N-terminal" evidence="11">
    <location>
        <begin position="1"/>
        <end position="126"/>
    </location>
</feature>
<dbReference type="GO" id="GO:0006271">
    <property type="term" value="P:DNA strand elongation involved in DNA replication"/>
    <property type="evidence" value="ECO:0007669"/>
    <property type="project" value="TreeGrafter"/>
</dbReference>
<dbReference type="Proteomes" id="UP000064189">
    <property type="component" value="Unassembled WGS sequence"/>
</dbReference>
<keyword evidence="8 10" id="KW-0239">DNA-directed DNA polymerase</keyword>
<reference evidence="14 15" key="1">
    <citation type="submission" date="2015-11" db="EMBL/GenBank/DDBJ databases">
        <title>Genome Sequence of Bacillus simplex strain VanAntwerpen2.</title>
        <authorList>
            <person name="Couger M.B."/>
        </authorList>
    </citation>
    <scope>NUCLEOTIDE SEQUENCE [LARGE SCALE GENOMIC DNA]</scope>
    <source>
        <strain evidence="14 15">VanAntwerpen02</strain>
    </source>
</reference>
<accession>A0A109N0Q5</accession>
<dbReference type="RefSeq" id="WP_061141717.1">
    <property type="nucleotide sequence ID" value="NZ_LNNH01000012.1"/>
</dbReference>
<evidence type="ECO:0000256" key="1">
    <source>
        <dbReference type="ARBA" id="ARBA00004496"/>
    </source>
</evidence>
<dbReference type="Pfam" id="PF02768">
    <property type="entry name" value="DNA_pol3_beta_3"/>
    <property type="match status" value="1"/>
</dbReference>
<evidence type="ECO:0000256" key="8">
    <source>
        <dbReference type="ARBA" id="ARBA00022932"/>
    </source>
</evidence>
<dbReference type="InterPro" id="IPR022637">
    <property type="entry name" value="DNA_polIII_beta_cen"/>
</dbReference>
<dbReference type="GO" id="GO:0005737">
    <property type="term" value="C:cytoplasm"/>
    <property type="evidence" value="ECO:0007669"/>
    <property type="project" value="UniProtKB-SubCell"/>
</dbReference>
<evidence type="ECO:0000256" key="3">
    <source>
        <dbReference type="ARBA" id="ARBA00021035"/>
    </source>
</evidence>
<evidence type="ECO:0000259" key="11">
    <source>
        <dbReference type="Pfam" id="PF00712"/>
    </source>
</evidence>
<keyword evidence="15" id="KW-1185">Reference proteome</keyword>
<dbReference type="InterPro" id="IPR001001">
    <property type="entry name" value="DNA_polIII_beta"/>
</dbReference>